<proteinExistence type="predicted"/>
<dbReference type="AlphaFoldDB" id="A0ABD1DLS8"/>
<dbReference type="Proteomes" id="UP001562425">
    <property type="component" value="Unassembled WGS sequence"/>
</dbReference>
<accession>A0ABD1DLS8</accession>
<name>A0ABD1DLS8_CULPP</name>
<protein>
    <submittedName>
        <fullName evidence="1">Uncharacterized protein</fullName>
    </submittedName>
</protein>
<comment type="caution">
    <text evidence="1">The sequence shown here is derived from an EMBL/GenBank/DDBJ whole genome shotgun (WGS) entry which is preliminary data.</text>
</comment>
<reference evidence="1 2" key="1">
    <citation type="submission" date="2024-05" db="EMBL/GenBank/DDBJ databases">
        <title>Culex pipiens pipiens assembly and annotation.</title>
        <authorList>
            <person name="Alout H."/>
            <person name="Durand T."/>
        </authorList>
    </citation>
    <scope>NUCLEOTIDE SEQUENCE [LARGE SCALE GENOMIC DNA]</scope>
    <source>
        <strain evidence="1">HA-2024</strain>
        <tissue evidence="1">Whole body</tissue>
    </source>
</reference>
<dbReference type="EMBL" id="JBEHCU010005158">
    <property type="protein sequence ID" value="KAL1400705.1"/>
    <property type="molecule type" value="Genomic_DNA"/>
</dbReference>
<sequence length="110" mass="12740">MKATKIKSLKQLNRQTANCTKRSSTFIAKKILLKGLFIGKILKISRVAVHSNHPTGVQDAVRSEGRQVGEDRRRVNWDRKWWRRLWRESEPGVSLCITGSSLRGQRSRRQ</sequence>
<evidence type="ECO:0000313" key="2">
    <source>
        <dbReference type="Proteomes" id="UP001562425"/>
    </source>
</evidence>
<gene>
    <name evidence="1" type="ORF">pipiens_007215</name>
</gene>
<organism evidence="1 2">
    <name type="scientific">Culex pipiens pipiens</name>
    <name type="common">Northern house mosquito</name>
    <dbReference type="NCBI Taxonomy" id="38569"/>
    <lineage>
        <taxon>Eukaryota</taxon>
        <taxon>Metazoa</taxon>
        <taxon>Ecdysozoa</taxon>
        <taxon>Arthropoda</taxon>
        <taxon>Hexapoda</taxon>
        <taxon>Insecta</taxon>
        <taxon>Pterygota</taxon>
        <taxon>Neoptera</taxon>
        <taxon>Endopterygota</taxon>
        <taxon>Diptera</taxon>
        <taxon>Nematocera</taxon>
        <taxon>Culicoidea</taxon>
        <taxon>Culicidae</taxon>
        <taxon>Culicinae</taxon>
        <taxon>Culicini</taxon>
        <taxon>Culex</taxon>
        <taxon>Culex</taxon>
    </lineage>
</organism>
<keyword evidence="2" id="KW-1185">Reference proteome</keyword>
<evidence type="ECO:0000313" key="1">
    <source>
        <dbReference type="EMBL" id="KAL1400705.1"/>
    </source>
</evidence>